<evidence type="ECO:0000313" key="2">
    <source>
        <dbReference type="EMBL" id="KAJ7730230.1"/>
    </source>
</evidence>
<keyword evidence="2" id="KW-0808">Transferase</keyword>
<dbReference type="SUPFAM" id="SSF53335">
    <property type="entry name" value="S-adenosyl-L-methionine-dependent methyltransferases"/>
    <property type="match status" value="1"/>
</dbReference>
<dbReference type="PANTHER" id="PTHR43591:SF50">
    <property type="entry name" value="METHYLTRANSFERASE DOMAIN-CONTAINING PROTEIN-RELATED"/>
    <property type="match status" value="1"/>
</dbReference>
<dbReference type="Proteomes" id="UP001215280">
    <property type="component" value="Unassembled WGS sequence"/>
</dbReference>
<dbReference type="Pfam" id="PF13489">
    <property type="entry name" value="Methyltransf_23"/>
    <property type="match status" value="1"/>
</dbReference>
<keyword evidence="3" id="KW-1185">Reference proteome</keyword>
<feature type="compositionally biased region" description="Basic and acidic residues" evidence="1">
    <location>
        <begin position="14"/>
        <end position="24"/>
    </location>
</feature>
<name>A0AAD7MTP5_9AGAR</name>
<sequence length="341" mass="37679">MAVPAPVPLDDEHDSASEDERHFPGAEATDPDVEELLSDDFPTYFSERDERLFHSHGTSPYPLPVDTPEQERMNDQHRALHELLGGHYPEACPVEDVLAQELGRQKFALDMCTGTGHWTMDVARDFPHVAFRGLDIVPISTRYPLPNVQFTMHDANTPTSYAAGTFDLIHARSVTMAVTSYAALLAEAARLLRPRGLFLSGEWARSLVFHPDFAPRTLPTHAPALTAFFARLHAALAARGLHPIPPPVAPLLAHTRAFADIAPRTYHMPLGAWPPDPAGQRLGLAFRTVFLRYVASMRPMLAEGGAFSAAAYDDMYARVEREVRTVAGLVAVFHTVHARKI</sequence>
<evidence type="ECO:0000256" key="1">
    <source>
        <dbReference type="SAM" id="MobiDB-lite"/>
    </source>
</evidence>
<gene>
    <name evidence="2" type="ORF">DFH07DRAFT_1066029</name>
</gene>
<feature type="region of interest" description="Disordered" evidence="1">
    <location>
        <begin position="1"/>
        <end position="32"/>
    </location>
</feature>
<dbReference type="PANTHER" id="PTHR43591">
    <property type="entry name" value="METHYLTRANSFERASE"/>
    <property type="match status" value="1"/>
</dbReference>
<comment type="caution">
    <text evidence="2">The sequence shown here is derived from an EMBL/GenBank/DDBJ whole genome shotgun (WGS) entry which is preliminary data.</text>
</comment>
<dbReference type="AlphaFoldDB" id="A0AAD7MTP5"/>
<evidence type="ECO:0000313" key="3">
    <source>
        <dbReference type="Proteomes" id="UP001215280"/>
    </source>
</evidence>
<proteinExistence type="predicted"/>
<keyword evidence="2" id="KW-0489">Methyltransferase</keyword>
<reference evidence="2" key="1">
    <citation type="submission" date="2023-03" db="EMBL/GenBank/DDBJ databases">
        <title>Massive genome expansion in bonnet fungi (Mycena s.s.) driven by repeated elements and novel gene families across ecological guilds.</title>
        <authorList>
            <consortium name="Lawrence Berkeley National Laboratory"/>
            <person name="Harder C.B."/>
            <person name="Miyauchi S."/>
            <person name="Viragh M."/>
            <person name="Kuo A."/>
            <person name="Thoen E."/>
            <person name="Andreopoulos B."/>
            <person name="Lu D."/>
            <person name="Skrede I."/>
            <person name="Drula E."/>
            <person name="Henrissat B."/>
            <person name="Morin E."/>
            <person name="Kohler A."/>
            <person name="Barry K."/>
            <person name="LaButti K."/>
            <person name="Morin E."/>
            <person name="Salamov A."/>
            <person name="Lipzen A."/>
            <person name="Mereny Z."/>
            <person name="Hegedus B."/>
            <person name="Baldrian P."/>
            <person name="Stursova M."/>
            <person name="Weitz H."/>
            <person name="Taylor A."/>
            <person name="Grigoriev I.V."/>
            <person name="Nagy L.G."/>
            <person name="Martin F."/>
            <person name="Kauserud H."/>
        </authorList>
    </citation>
    <scope>NUCLEOTIDE SEQUENCE</scope>
    <source>
        <strain evidence="2">CBHHK188m</strain>
    </source>
</reference>
<dbReference type="GO" id="GO:0032259">
    <property type="term" value="P:methylation"/>
    <property type="evidence" value="ECO:0007669"/>
    <property type="project" value="UniProtKB-KW"/>
</dbReference>
<dbReference type="GO" id="GO:0008168">
    <property type="term" value="F:methyltransferase activity"/>
    <property type="evidence" value="ECO:0007669"/>
    <property type="project" value="UniProtKB-KW"/>
</dbReference>
<dbReference type="Gene3D" id="3.40.50.150">
    <property type="entry name" value="Vaccinia Virus protein VP39"/>
    <property type="match status" value="1"/>
</dbReference>
<accession>A0AAD7MTP5</accession>
<organism evidence="2 3">
    <name type="scientific">Mycena maculata</name>
    <dbReference type="NCBI Taxonomy" id="230809"/>
    <lineage>
        <taxon>Eukaryota</taxon>
        <taxon>Fungi</taxon>
        <taxon>Dikarya</taxon>
        <taxon>Basidiomycota</taxon>
        <taxon>Agaricomycotina</taxon>
        <taxon>Agaricomycetes</taxon>
        <taxon>Agaricomycetidae</taxon>
        <taxon>Agaricales</taxon>
        <taxon>Marasmiineae</taxon>
        <taxon>Mycenaceae</taxon>
        <taxon>Mycena</taxon>
    </lineage>
</organism>
<protein>
    <submittedName>
        <fullName evidence="2">S-adenosyl-L-methionine-dependent methyltransferase</fullName>
    </submittedName>
</protein>
<dbReference type="EMBL" id="JARJLG010000192">
    <property type="protein sequence ID" value="KAJ7730230.1"/>
    <property type="molecule type" value="Genomic_DNA"/>
</dbReference>
<dbReference type="InterPro" id="IPR029063">
    <property type="entry name" value="SAM-dependent_MTases_sf"/>
</dbReference>